<dbReference type="InterPro" id="IPR003762">
    <property type="entry name" value="Lara_isomerase"/>
</dbReference>
<dbReference type="SUPFAM" id="SSF50443">
    <property type="entry name" value="FucI/AraA C-terminal domain-like"/>
    <property type="match status" value="1"/>
</dbReference>
<feature type="binding site" evidence="6">
    <location>
        <position position="306"/>
    </location>
    <ligand>
        <name>Mn(2+)</name>
        <dbReference type="ChEBI" id="CHEBI:29035"/>
    </ligand>
</feature>
<evidence type="ECO:0000256" key="6">
    <source>
        <dbReference type="HAMAP-Rule" id="MF_00519"/>
    </source>
</evidence>
<dbReference type="AlphaFoldDB" id="A0A4V2XAG2"/>
<evidence type="ECO:0000256" key="3">
    <source>
        <dbReference type="ARBA" id="ARBA00023211"/>
    </source>
</evidence>
<dbReference type="UniPathway" id="UPA00145">
    <property type="reaction ID" value="UER00565"/>
</dbReference>
<feature type="binding site" evidence="6">
    <location>
        <position position="333"/>
    </location>
    <ligand>
        <name>Mn(2+)</name>
        <dbReference type="ChEBI" id="CHEBI:29035"/>
    </ligand>
</feature>
<dbReference type="PIRSF" id="PIRSF001478">
    <property type="entry name" value="L-ara_isomerase"/>
    <property type="match status" value="1"/>
</dbReference>
<evidence type="ECO:0000313" key="11">
    <source>
        <dbReference type="Proteomes" id="UP000295706"/>
    </source>
</evidence>
<comment type="cofactor">
    <cofactor evidence="6">
        <name>Mn(2+)</name>
        <dbReference type="ChEBI" id="CHEBI:29035"/>
    </cofactor>
    <text evidence="6">Binds 1 Mn(2+) ion per subunit.</text>
</comment>
<evidence type="ECO:0000313" key="10">
    <source>
        <dbReference type="EMBL" id="TDB67485.1"/>
    </source>
</evidence>
<comment type="pathway">
    <text evidence="6">Carbohydrate degradation; L-arabinose degradation via L-ribulose; D-xylulose 5-phosphate from L-arabinose (bacterial route): step 1/3.</text>
</comment>
<organism evidence="10 11">
    <name type="scientific">Arundinibacter roseus</name>
    <dbReference type="NCBI Taxonomy" id="2070510"/>
    <lineage>
        <taxon>Bacteria</taxon>
        <taxon>Pseudomonadati</taxon>
        <taxon>Bacteroidota</taxon>
        <taxon>Cytophagia</taxon>
        <taxon>Cytophagales</taxon>
        <taxon>Spirosomataceae</taxon>
        <taxon>Arundinibacter</taxon>
    </lineage>
</organism>
<evidence type="ECO:0000256" key="2">
    <source>
        <dbReference type="ARBA" id="ARBA00022935"/>
    </source>
</evidence>
<keyword evidence="4 6" id="KW-0413">Isomerase</keyword>
<keyword evidence="5 6" id="KW-0119">Carbohydrate metabolism</keyword>
<comment type="caution">
    <text evidence="10">The sequence shown here is derived from an EMBL/GenBank/DDBJ whole genome shotgun (WGS) entry which is preliminary data.</text>
</comment>
<dbReference type="Gene3D" id="3.40.50.10940">
    <property type="match status" value="1"/>
</dbReference>
<dbReference type="GO" id="GO:0008733">
    <property type="term" value="F:L-arabinose isomerase activity"/>
    <property type="evidence" value="ECO:0007669"/>
    <property type="project" value="UniProtKB-UniRule"/>
</dbReference>
<dbReference type="InterPro" id="IPR009015">
    <property type="entry name" value="Fucose_isomerase_N/cen_sf"/>
</dbReference>
<reference evidence="10 11" key="1">
    <citation type="submission" date="2019-02" db="EMBL/GenBank/DDBJ databases">
        <title>Arundinibacter roseus gen. nov., sp. nov., a new member of the family Cytophagaceae.</title>
        <authorList>
            <person name="Szuroczki S."/>
            <person name="Khayer B."/>
            <person name="Sproer C."/>
            <person name="Toumi M."/>
            <person name="Szabo A."/>
            <person name="Felfoldi T."/>
            <person name="Schumann P."/>
            <person name="Toth E."/>
        </authorList>
    </citation>
    <scope>NUCLEOTIDE SEQUENCE [LARGE SCALE GENOMIC DNA]</scope>
    <source>
        <strain evidence="10 11">DMA-k-7a</strain>
    </source>
</reference>
<keyword evidence="1 6" id="KW-0479">Metal-binding</keyword>
<dbReference type="SUPFAM" id="SSF53743">
    <property type="entry name" value="FucI/AraA N-terminal and middle domains"/>
    <property type="match status" value="1"/>
</dbReference>
<gene>
    <name evidence="6" type="primary">araA</name>
    <name evidence="10" type="ORF">EZE20_05930</name>
</gene>
<dbReference type="PANTHER" id="PTHR38464:SF1">
    <property type="entry name" value="L-ARABINOSE ISOMERASE"/>
    <property type="match status" value="1"/>
</dbReference>
<protein>
    <recommendedName>
        <fullName evidence="6">L-arabinose isomerase</fullName>
        <ecNumber evidence="6">5.3.1.4</ecNumber>
    </recommendedName>
</protein>
<dbReference type="InterPro" id="IPR024664">
    <property type="entry name" value="Ara_Isoase_C"/>
</dbReference>
<dbReference type="OrthoDB" id="9765600at2"/>
<dbReference type="InterPro" id="IPR004216">
    <property type="entry name" value="Fuc/Ara_isomerase_C"/>
</dbReference>
<dbReference type="PANTHER" id="PTHR38464">
    <property type="entry name" value="L-ARABINOSE ISOMERASE"/>
    <property type="match status" value="1"/>
</dbReference>
<dbReference type="Pfam" id="PF24856">
    <property type="entry name" value="AraA_central"/>
    <property type="match status" value="1"/>
</dbReference>
<comment type="catalytic activity">
    <reaction evidence="6">
        <text>beta-L-arabinopyranose = L-ribulose</text>
        <dbReference type="Rhea" id="RHEA:14821"/>
        <dbReference type="ChEBI" id="CHEBI:16880"/>
        <dbReference type="ChEBI" id="CHEBI:40886"/>
        <dbReference type="EC" id="5.3.1.4"/>
    </reaction>
</comment>
<feature type="domain" description="L-arabinose isomerase C-terminal" evidence="8">
    <location>
        <begin position="328"/>
        <end position="471"/>
    </location>
</feature>
<dbReference type="CDD" id="cd03557">
    <property type="entry name" value="L-arabinose_isomerase"/>
    <property type="match status" value="1"/>
</dbReference>
<dbReference type="EMBL" id="SMJU01000003">
    <property type="protein sequence ID" value="TDB67485.1"/>
    <property type="molecule type" value="Genomic_DNA"/>
</dbReference>
<dbReference type="Proteomes" id="UP000295706">
    <property type="component" value="Unassembled WGS sequence"/>
</dbReference>
<dbReference type="InterPro" id="IPR038583">
    <property type="entry name" value="AraA_N_sf"/>
</dbReference>
<proteinExistence type="inferred from homology"/>
<dbReference type="GO" id="GO:0019569">
    <property type="term" value="P:L-arabinose catabolic process to D-xylulose 5-phosphate"/>
    <property type="evidence" value="ECO:0007669"/>
    <property type="project" value="UniProtKB-UniRule"/>
</dbReference>
<keyword evidence="11" id="KW-1185">Reference proteome</keyword>
<feature type="binding site" evidence="6">
    <location>
        <position position="350"/>
    </location>
    <ligand>
        <name>Mn(2+)</name>
        <dbReference type="ChEBI" id="CHEBI:29035"/>
    </ligand>
</feature>
<dbReference type="Pfam" id="PF11762">
    <property type="entry name" value="Arabinose_Iso_C"/>
    <property type="match status" value="1"/>
</dbReference>
<dbReference type="EC" id="5.3.1.4" evidence="6"/>
<keyword evidence="2 6" id="KW-0054">Arabinose catabolism</keyword>
<feature type="binding site" evidence="6">
    <location>
        <position position="449"/>
    </location>
    <ligand>
        <name>Mn(2+)</name>
        <dbReference type="ChEBI" id="CHEBI:29035"/>
    </ligand>
</feature>
<dbReference type="InterPro" id="IPR055390">
    <property type="entry name" value="AraA_central"/>
</dbReference>
<dbReference type="GO" id="GO:0005829">
    <property type="term" value="C:cytosol"/>
    <property type="evidence" value="ECO:0007669"/>
    <property type="project" value="TreeGrafter"/>
</dbReference>
<accession>A0A4V2XAG2</accession>
<dbReference type="HAMAP" id="MF_00519">
    <property type="entry name" value="Arabinose_Isome"/>
    <property type="match status" value="1"/>
</dbReference>
<dbReference type="NCBIfam" id="NF002795">
    <property type="entry name" value="PRK02929.1"/>
    <property type="match status" value="1"/>
</dbReference>
<evidence type="ECO:0000259" key="8">
    <source>
        <dbReference type="Pfam" id="PF11762"/>
    </source>
</evidence>
<evidence type="ECO:0000256" key="1">
    <source>
        <dbReference type="ARBA" id="ARBA00022723"/>
    </source>
</evidence>
<name>A0A4V2XAG2_9BACT</name>
<dbReference type="Pfam" id="PF02610">
    <property type="entry name" value="AraA_N"/>
    <property type="match status" value="1"/>
</dbReference>
<dbReference type="GO" id="GO:0030145">
    <property type="term" value="F:manganese ion binding"/>
    <property type="evidence" value="ECO:0007669"/>
    <property type="project" value="UniProtKB-UniRule"/>
</dbReference>
<evidence type="ECO:0000259" key="7">
    <source>
        <dbReference type="Pfam" id="PF02610"/>
    </source>
</evidence>
<evidence type="ECO:0000259" key="9">
    <source>
        <dbReference type="Pfam" id="PF24856"/>
    </source>
</evidence>
<evidence type="ECO:0000256" key="5">
    <source>
        <dbReference type="ARBA" id="ARBA00023277"/>
    </source>
</evidence>
<comment type="similarity">
    <text evidence="6">Belongs to the arabinose isomerase family.</text>
</comment>
<sequence length="496" mass="55201">MIELQAYEVWFVTGSQHLYGEETLRKVEEHSRILAKALDDSSVIPVRVIFKPVVKTPEEILTICKQANATPNCVGIITWMHTFSPSKMWISGLNALQIPLLHLHTQFNRDIPFDSIDMDFMNLNQSAHGDREFGFIMSRMRINRKVVVGHWENESVQKKIGSWTRVAVGKSTLKTMKVVRFGDNMRQVAVTEGDKVAAEIAFGLSVNTHGVGDLVEVIRQISDAEIQELMQEYEDSYQLMPSLYQNGSARSSLIEAARIELGLKAFLHDGGYGAYTNTFEDLHGMRQLPGIGSQRMMAAGYGYGGEGDWKTAALVRLMKVMAAGLPGGNSFMEDYTYHFDPQNPMVLGSHMLEICPSIAAGKISCEVHPLGIGGKEDPVRLVFNGAPGPALNVSLIDLGNRFRLLVNEVEAVEIDREFPKLPTARVLWKPQPDMETGLHAWILAGGAHHTGYSQNLTTEYIEDLAEMLGIELVVIDKNTTIRNLKSTLTLNEIAFR</sequence>
<evidence type="ECO:0000256" key="4">
    <source>
        <dbReference type="ARBA" id="ARBA00023235"/>
    </source>
</evidence>
<feature type="domain" description="L-arabinose isomerase N-terminal" evidence="7">
    <location>
        <begin position="7"/>
        <end position="172"/>
    </location>
</feature>
<comment type="function">
    <text evidence="6">Catalyzes the conversion of L-arabinose to L-ribulose.</text>
</comment>
<dbReference type="RefSeq" id="WP_132115512.1">
    <property type="nucleotide sequence ID" value="NZ_SMJU01000003.1"/>
</dbReference>
<keyword evidence="3 6" id="KW-0464">Manganese</keyword>
<dbReference type="InterPro" id="IPR055389">
    <property type="entry name" value="AraA_N"/>
</dbReference>
<feature type="domain" description="L-arabinose isomerase central" evidence="9">
    <location>
        <begin position="177"/>
        <end position="324"/>
    </location>
</feature>